<comment type="caution">
    <text evidence="1">The sequence shown here is derived from an EMBL/GenBank/DDBJ whole genome shotgun (WGS) entry which is preliminary data.</text>
</comment>
<organism evidence="1 2">
    <name type="scientific">Paenibacillus mesotrionivorans</name>
    <dbReference type="NCBI Taxonomy" id="3160968"/>
    <lineage>
        <taxon>Bacteria</taxon>
        <taxon>Bacillati</taxon>
        <taxon>Bacillota</taxon>
        <taxon>Bacilli</taxon>
        <taxon>Bacillales</taxon>
        <taxon>Paenibacillaceae</taxon>
        <taxon>Paenibacillus</taxon>
    </lineage>
</organism>
<evidence type="ECO:0000313" key="1">
    <source>
        <dbReference type="EMBL" id="MFM9328492.1"/>
    </source>
</evidence>
<proteinExistence type="predicted"/>
<accession>A0ACC7NVU0</accession>
<dbReference type="EMBL" id="JBJURJ010000005">
    <property type="protein sequence ID" value="MFM9328492.1"/>
    <property type="molecule type" value="Genomic_DNA"/>
</dbReference>
<dbReference type="Proteomes" id="UP001631969">
    <property type="component" value="Unassembled WGS sequence"/>
</dbReference>
<gene>
    <name evidence="1" type="ORF">ACI1P1_09350</name>
</gene>
<keyword evidence="2" id="KW-1185">Reference proteome</keyword>
<protein>
    <submittedName>
        <fullName evidence="1">N-acetylmuramoyl-L-alanine amidase</fullName>
    </submittedName>
</protein>
<name>A0ACC7NVU0_9BACL</name>
<reference evidence="1" key="1">
    <citation type="submission" date="2024-12" db="EMBL/GenBank/DDBJ databases">
        <authorList>
            <person name="Wu N."/>
        </authorList>
    </citation>
    <scope>NUCLEOTIDE SEQUENCE</scope>
    <source>
        <strain evidence="1">P15</strain>
    </source>
</reference>
<evidence type="ECO:0000313" key="2">
    <source>
        <dbReference type="Proteomes" id="UP001631969"/>
    </source>
</evidence>
<sequence length="236" mass="25524">MRVFWAGAVAAGLLAGPGSAPGLQPEAASPSARIVIDVGHGGVDGGTTYGTILEKDINLAVGLKLLSVLQSRHVPTSINRTKDYALSDDNPGKNGGRHRRDLAQRVEVANKLNPAFMLSLHVNWTSNPSRSGPLVIYRKNQQAGKRLALRLQQELNRLYGTETEPVASKSYYVLTHSRVPSVIVEMGFLSNKKDRQLLLSPQFQQKLADSIAKASMDALKEDFPSSAGSKKNRAAK</sequence>